<accession>A0A6J4P8E2</accession>
<reference evidence="2" key="1">
    <citation type="submission" date="2020-02" db="EMBL/GenBank/DDBJ databases">
        <authorList>
            <person name="Meier V. D."/>
        </authorList>
    </citation>
    <scope>NUCLEOTIDE SEQUENCE</scope>
    <source>
        <strain evidence="2">AVDCRST_MAG55</strain>
    </source>
</reference>
<dbReference type="AlphaFoldDB" id="A0A6J4P8E2"/>
<feature type="compositionally biased region" description="Polar residues" evidence="1">
    <location>
        <begin position="72"/>
        <end position="81"/>
    </location>
</feature>
<sequence>GRTLPKLGRRPPREQGGPPRRFRSRRRLPRTEGPLHRRRSRHRQLRPEHPQLRGGRRPGQATRLGEGAHRAPTNQELAHFL</sequence>
<evidence type="ECO:0000256" key="1">
    <source>
        <dbReference type="SAM" id="MobiDB-lite"/>
    </source>
</evidence>
<feature type="region of interest" description="Disordered" evidence="1">
    <location>
        <begin position="1"/>
        <end position="81"/>
    </location>
</feature>
<dbReference type="EMBL" id="CADCUZ010000039">
    <property type="protein sequence ID" value="CAA9406291.1"/>
    <property type="molecule type" value="Genomic_DNA"/>
</dbReference>
<feature type="non-terminal residue" evidence="2">
    <location>
        <position position="1"/>
    </location>
</feature>
<organism evidence="2">
    <name type="scientific">uncultured Rubrobacteraceae bacterium</name>
    <dbReference type="NCBI Taxonomy" id="349277"/>
    <lineage>
        <taxon>Bacteria</taxon>
        <taxon>Bacillati</taxon>
        <taxon>Actinomycetota</taxon>
        <taxon>Rubrobacteria</taxon>
        <taxon>Rubrobacterales</taxon>
        <taxon>Rubrobacteraceae</taxon>
        <taxon>environmental samples</taxon>
    </lineage>
</organism>
<gene>
    <name evidence="2" type="ORF">AVDCRST_MAG55-1017</name>
</gene>
<protein>
    <submittedName>
        <fullName evidence="2">Uncharacterized protein</fullName>
    </submittedName>
</protein>
<name>A0A6J4P8E2_9ACTN</name>
<feature type="non-terminal residue" evidence="2">
    <location>
        <position position="81"/>
    </location>
</feature>
<proteinExistence type="predicted"/>
<evidence type="ECO:0000313" key="2">
    <source>
        <dbReference type="EMBL" id="CAA9406291.1"/>
    </source>
</evidence>